<comment type="similarity">
    <text evidence="2 6">Belongs to the nematode receptor-like protein srg family.</text>
</comment>
<feature type="transmembrane region" description="Helical" evidence="6">
    <location>
        <begin position="16"/>
        <end position="38"/>
    </location>
</feature>
<dbReference type="Pfam" id="PF02118">
    <property type="entry name" value="Srg"/>
    <property type="match status" value="1"/>
</dbReference>
<dbReference type="GO" id="GO:0016020">
    <property type="term" value="C:membrane"/>
    <property type="evidence" value="ECO:0007669"/>
    <property type="project" value="UniProtKB-SubCell"/>
</dbReference>
<dbReference type="PANTHER" id="PTHR31627:SF42">
    <property type="entry name" value="G_PROTEIN_RECEP_F1_2 DOMAIN-CONTAINING PROTEIN-RELATED"/>
    <property type="match status" value="1"/>
</dbReference>
<dbReference type="Gene3D" id="1.20.1070.10">
    <property type="entry name" value="Rhodopsin 7-helix transmembrane proteins"/>
    <property type="match status" value="1"/>
</dbReference>
<dbReference type="InterPro" id="IPR051119">
    <property type="entry name" value="Nematode_SR-like"/>
</dbReference>
<evidence type="ECO:0000256" key="6">
    <source>
        <dbReference type="RuleBase" id="RU280813"/>
    </source>
</evidence>
<dbReference type="PRINTS" id="PR00698">
    <property type="entry name" value="TMPROTEINSRG"/>
</dbReference>
<feature type="transmembrane region" description="Helical" evidence="6">
    <location>
        <begin position="199"/>
        <end position="215"/>
    </location>
</feature>
<dbReference type="Proteomes" id="UP000582659">
    <property type="component" value="Unassembled WGS sequence"/>
</dbReference>
<dbReference type="WBParaSite" id="BXY_0502000.1">
    <property type="protein sequence ID" value="BXY_0502000.1"/>
    <property type="gene ID" value="BXY_0502000"/>
</dbReference>
<sequence>MVIIVLIKERGRFPSVFYRLVAIFGVQEVICYLFNQYIQRWPTSEFVYIHYFYQLQIPTKIQVVWYFVYFYTQLQGVLAATILAFNRVSCILFPMHHDTMWRKNLPLVLAIYYVAPFGCYWTLLFNKGVVECDNGTGMDKQCYFTYDHSNTFGISVGNNSKYAFISLSVISGVCNFTTLFLLCLRKKSLRIRRNWKQEINLFITSFVIFLAHFAYGLVEQTVPAFYRTSKTASTLIFGVILPLLYDVVLASTVLSLIIASPKIRQEILYIFGEPFGLNVTRQTKTVTMSPSKF</sequence>
<feature type="transmembrane region" description="Helical" evidence="6">
    <location>
        <begin position="162"/>
        <end position="184"/>
    </location>
</feature>
<evidence type="ECO:0000256" key="1">
    <source>
        <dbReference type="ARBA" id="ARBA00004141"/>
    </source>
</evidence>
<dbReference type="InterPro" id="IPR000609">
    <property type="entry name" value="7TM_GPCR_serpentine_rcpt_Srg"/>
</dbReference>
<evidence type="ECO:0000256" key="5">
    <source>
        <dbReference type="ARBA" id="ARBA00023136"/>
    </source>
</evidence>
<dbReference type="AlphaFoldDB" id="A0A1I7RWA7"/>
<feature type="transmembrane region" description="Helical" evidence="6">
    <location>
        <begin position="235"/>
        <end position="259"/>
    </location>
</feature>
<keyword evidence="5 6" id="KW-0472">Membrane</keyword>
<accession>A0A1I7RWA7</accession>
<comment type="subcellular location">
    <subcellularLocation>
        <location evidence="1">Membrane</location>
        <topology evidence="1">Multi-pass membrane protein</topology>
    </subcellularLocation>
</comment>
<name>A0A1I7RWA7_BURXY</name>
<evidence type="ECO:0000313" key="8">
    <source>
        <dbReference type="Proteomes" id="UP000095284"/>
    </source>
</evidence>
<evidence type="ECO:0000313" key="10">
    <source>
        <dbReference type="WBParaSite" id="BXY_0502000.1"/>
    </source>
</evidence>
<reference evidence="7" key="2">
    <citation type="submission" date="2020-09" db="EMBL/GenBank/DDBJ databases">
        <authorList>
            <person name="Kikuchi T."/>
        </authorList>
    </citation>
    <scope>NUCLEOTIDE SEQUENCE</scope>
    <source>
        <strain evidence="7">Ka4C1</strain>
    </source>
</reference>
<evidence type="ECO:0000256" key="2">
    <source>
        <dbReference type="ARBA" id="ARBA00005692"/>
    </source>
</evidence>
<dbReference type="GO" id="GO:0004888">
    <property type="term" value="F:transmembrane signaling receptor activity"/>
    <property type="evidence" value="ECO:0007669"/>
    <property type="project" value="InterPro"/>
</dbReference>
<dbReference type="SUPFAM" id="SSF81321">
    <property type="entry name" value="Family A G protein-coupled receptor-like"/>
    <property type="match status" value="1"/>
</dbReference>
<keyword evidence="3 6" id="KW-0812">Transmembrane</keyword>
<evidence type="ECO:0000256" key="3">
    <source>
        <dbReference type="ARBA" id="ARBA00022692"/>
    </source>
</evidence>
<dbReference type="PANTHER" id="PTHR31627">
    <property type="entry name" value="SERPENTINE RECEPTOR CLASS GAMMA-RELATED"/>
    <property type="match status" value="1"/>
</dbReference>
<feature type="transmembrane region" description="Helical" evidence="6">
    <location>
        <begin position="105"/>
        <end position="123"/>
    </location>
</feature>
<dbReference type="GO" id="GO:0007606">
    <property type="term" value="P:sensory perception of chemical stimulus"/>
    <property type="evidence" value="ECO:0007669"/>
    <property type="project" value="UniProtKB-UniRule"/>
</dbReference>
<keyword evidence="9" id="KW-1185">Reference proteome</keyword>
<proteinExistence type="inferred from homology"/>
<dbReference type="Proteomes" id="UP000659654">
    <property type="component" value="Unassembled WGS sequence"/>
</dbReference>
<reference evidence="10" key="1">
    <citation type="submission" date="2016-11" db="UniProtKB">
        <authorList>
            <consortium name="WormBaseParasite"/>
        </authorList>
    </citation>
    <scope>IDENTIFICATION</scope>
</reference>
<dbReference type="EMBL" id="CAJFDI010000002">
    <property type="protein sequence ID" value="CAD5214663.1"/>
    <property type="molecule type" value="Genomic_DNA"/>
</dbReference>
<protein>
    <recommendedName>
        <fullName evidence="6">Serpentine receptor class gamma</fullName>
    </recommendedName>
</protein>
<gene>
    <name evidence="7" type="ORF">BXYJ_LOCUS3642</name>
</gene>
<evidence type="ECO:0000313" key="9">
    <source>
        <dbReference type="Proteomes" id="UP000659654"/>
    </source>
</evidence>
<comment type="caution">
    <text evidence="6">Lacks conserved residue(s) required for the propagation of feature annotation.</text>
</comment>
<feature type="transmembrane region" description="Helical" evidence="6">
    <location>
        <begin position="63"/>
        <end position="85"/>
    </location>
</feature>
<dbReference type="EMBL" id="CAJFCV020000002">
    <property type="protein sequence ID" value="CAG9095377.1"/>
    <property type="molecule type" value="Genomic_DNA"/>
</dbReference>
<dbReference type="OrthoDB" id="5861325at2759"/>
<dbReference type="SMR" id="A0A1I7RWA7"/>
<dbReference type="Proteomes" id="UP000095284">
    <property type="component" value="Unplaced"/>
</dbReference>
<evidence type="ECO:0000256" key="4">
    <source>
        <dbReference type="ARBA" id="ARBA00022989"/>
    </source>
</evidence>
<organism evidence="8 10">
    <name type="scientific">Bursaphelenchus xylophilus</name>
    <name type="common">Pinewood nematode worm</name>
    <name type="synonym">Aphelenchoides xylophilus</name>
    <dbReference type="NCBI Taxonomy" id="6326"/>
    <lineage>
        <taxon>Eukaryota</taxon>
        <taxon>Metazoa</taxon>
        <taxon>Ecdysozoa</taxon>
        <taxon>Nematoda</taxon>
        <taxon>Chromadorea</taxon>
        <taxon>Rhabditida</taxon>
        <taxon>Tylenchina</taxon>
        <taxon>Tylenchomorpha</taxon>
        <taxon>Aphelenchoidea</taxon>
        <taxon>Aphelenchoididae</taxon>
        <taxon>Bursaphelenchus</taxon>
    </lineage>
</organism>
<evidence type="ECO:0000313" key="7">
    <source>
        <dbReference type="EMBL" id="CAD5214663.1"/>
    </source>
</evidence>
<keyword evidence="4 6" id="KW-1133">Transmembrane helix</keyword>